<sequence>MAFLWVSNKLRDTKDYMVDKIENTSGYISREGSRVFNGITGKATFLEAEKLYREIEEEYTRKNNEYKKKISDIGKEIEEKVSKINYHKEDIYLNHFERFKKLGDKLHNISINGKHFLEYFDESITKINNQNGIRSKEDIYKIDFNNLKFTEIAFGILTLGFYTRKKAKETLTEVEKEKTRVEADIEKMDTQIVKAQEILDSIDNVSEYFTELIKNYSKILDRFEYGIKSQIQKNILKGNKLDNGKINFRMMPIVHIQEFQALFNLSIVLYQMASLGYLSDAGEIKDEDIKSLEKVTNLIKNNDLVAA</sequence>
<gene>
    <name evidence="2" type="ORF">RMP68_01920</name>
</gene>
<dbReference type="RefSeq" id="WP_390870488.1">
    <property type="nucleotide sequence ID" value="NZ_CP128652.1"/>
</dbReference>
<evidence type="ECO:0000256" key="1">
    <source>
        <dbReference type="SAM" id="Coils"/>
    </source>
</evidence>
<dbReference type="Proteomes" id="UP001305220">
    <property type="component" value="Chromosome"/>
</dbReference>
<reference evidence="2" key="1">
    <citation type="submission" date="2023-09" db="EMBL/GenBank/DDBJ databases">
        <title>Arcobacter tbilisiensis sp. nov. isolated from chicken meat in Tbilisi, Georgia.</title>
        <authorList>
            <person name="Matthias R."/>
            <person name="Zautner A.E."/>
        </authorList>
    </citation>
    <scope>NUCLEOTIDE SEQUENCE</scope>
    <source>
        <strain evidence="2">LEO 62</strain>
    </source>
</reference>
<evidence type="ECO:0008006" key="3">
    <source>
        <dbReference type="Google" id="ProtNLM"/>
    </source>
</evidence>
<evidence type="ECO:0000313" key="2">
    <source>
        <dbReference type="EMBL" id="WNL34377.1"/>
    </source>
</evidence>
<dbReference type="EMBL" id="CP134856">
    <property type="protein sequence ID" value="WNL34377.1"/>
    <property type="molecule type" value="Genomic_DNA"/>
</dbReference>
<organism evidence="2">
    <name type="scientific">Arcobacter cryaerophilus gv. pseudocryaerophilus</name>
    <dbReference type="NCBI Taxonomy" id="2933791"/>
    <lineage>
        <taxon>Bacteria</taxon>
        <taxon>Pseudomonadati</taxon>
        <taxon>Campylobacterota</taxon>
        <taxon>Epsilonproteobacteria</taxon>
        <taxon>Campylobacterales</taxon>
        <taxon>Arcobacteraceae</taxon>
        <taxon>Aliarcobacter</taxon>
    </lineage>
</organism>
<feature type="coiled-coil region" evidence="1">
    <location>
        <begin position="45"/>
        <end position="76"/>
    </location>
</feature>
<accession>A0AA96DVC5</accession>
<protein>
    <recommendedName>
        <fullName evidence="3">DNA repair protein</fullName>
    </recommendedName>
</protein>
<keyword evidence="1" id="KW-0175">Coiled coil</keyword>
<dbReference type="AlphaFoldDB" id="A0AA96DVC5"/>
<proteinExistence type="predicted"/>
<feature type="coiled-coil region" evidence="1">
    <location>
        <begin position="164"/>
        <end position="191"/>
    </location>
</feature>
<name>A0AA96DVC5_9BACT</name>